<name>A0A6A2ZD94_HIBSY</name>
<keyword evidence="1" id="KW-0788">Thiol protease</keyword>
<dbReference type="Proteomes" id="UP000436088">
    <property type="component" value="Unassembled WGS sequence"/>
</dbReference>
<dbReference type="PANTHER" id="PTHR46915">
    <property type="entry name" value="UBIQUITIN-LIKE PROTEASE 4-RELATED"/>
    <property type="match status" value="1"/>
</dbReference>
<organism evidence="2 3">
    <name type="scientific">Hibiscus syriacus</name>
    <name type="common">Rose of Sharon</name>
    <dbReference type="NCBI Taxonomy" id="106335"/>
    <lineage>
        <taxon>Eukaryota</taxon>
        <taxon>Viridiplantae</taxon>
        <taxon>Streptophyta</taxon>
        <taxon>Embryophyta</taxon>
        <taxon>Tracheophyta</taxon>
        <taxon>Spermatophyta</taxon>
        <taxon>Magnoliopsida</taxon>
        <taxon>eudicotyledons</taxon>
        <taxon>Gunneridae</taxon>
        <taxon>Pentapetalae</taxon>
        <taxon>rosids</taxon>
        <taxon>malvids</taxon>
        <taxon>Malvales</taxon>
        <taxon>Malvaceae</taxon>
        <taxon>Malvoideae</taxon>
        <taxon>Hibiscus</taxon>
    </lineage>
</organism>
<accession>A0A6A2ZD94</accession>
<keyword evidence="1" id="KW-0645">Protease</keyword>
<comment type="caution">
    <text evidence="2">The sequence shown here is derived from an EMBL/GenBank/DDBJ whole genome shotgun (WGS) entry which is preliminary data.</text>
</comment>
<dbReference type="EMBL" id="VEPZ02001176">
    <property type="protein sequence ID" value="KAE8688935.1"/>
    <property type="molecule type" value="Genomic_DNA"/>
</dbReference>
<sequence length="123" mass="14718">MAKRTPLEIQVIGDDDEEENSTAVIHSTVSASGRFCPNKRSRRRINTGNTRQQGIYSNQFSYCFEIIWKSFSDDRRDSFTYPDCLWFSWYMDELYKERVLAWIGQKQIFSKKYVFVPIVHRWV</sequence>
<dbReference type="PANTHER" id="PTHR46915:SF6">
    <property type="entry name" value="CYSTEINE PROTEINASES SUPERFAMILY PROTEIN"/>
    <property type="match status" value="1"/>
</dbReference>
<evidence type="ECO:0000313" key="3">
    <source>
        <dbReference type="Proteomes" id="UP000436088"/>
    </source>
</evidence>
<reference evidence="2" key="1">
    <citation type="submission" date="2019-09" db="EMBL/GenBank/DDBJ databases">
        <title>Draft genome information of white flower Hibiscus syriacus.</title>
        <authorList>
            <person name="Kim Y.-M."/>
        </authorList>
    </citation>
    <scope>NUCLEOTIDE SEQUENCE [LARGE SCALE GENOMIC DNA]</scope>
    <source>
        <strain evidence="2">YM2019G1</strain>
    </source>
</reference>
<gene>
    <name evidence="2" type="ORF">F3Y22_tig00110946pilonHSYRG00021</name>
</gene>
<dbReference type="GO" id="GO:0008234">
    <property type="term" value="F:cysteine-type peptidase activity"/>
    <property type="evidence" value="ECO:0007669"/>
    <property type="project" value="UniProtKB-KW"/>
</dbReference>
<keyword evidence="1" id="KW-0378">Hydrolase</keyword>
<evidence type="ECO:0000256" key="1">
    <source>
        <dbReference type="ARBA" id="ARBA00022807"/>
    </source>
</evidence>
<keyword evidence="3" id="KW-1185">Reference proteome</keyword>
<dbReference type="AlphaFoldDB" id="A0A6A2ZD94"/>
<protein>
    <submittedName>
        <fullName evidence="2">Uncharacterized protein</fullName>
    </submittedName>
</protein>
<evidence type="ECO:0000313" key="2">
    <source>
        <dbReference type="EMBL" id="KAE8688935.1"/>
    </source>
</evidence>
<proteinExistence type="predicted"/>